<protein>
    <submittedName>
        <fullName evidence="2">Uncharacterized protein</fullName>
    </submittedName>
</protein>
<sequence>WPSTTSIGKEDWQGVGSIGGRRKVLTVYAWHLLAQKTWFMVVTFRTTKQCAILDRDRDGEMRSLIGKRNALGTLRLSVRQNSCSGVAIHREDGGRISPGGAKLKPKTRECSFDIPTLRKVHPQGNRKQCGMPSQCAVGLGCLSTSVAGQGAGSRPRRTSKSRRRQNVTRATVPRFETERERPRSATERNCTGRIEEPSDLGQRTRNTLKLIDIGKPPLKLTNYLRSKPSTNKPQYRRASTPTSLNADEPYYYYE</sequence>
<keyword evidence="3" id="KW-1185">Reference proteome</keyword>
<organism evidence="2 3">
    <name type="scientific">Rhypophila decipiens</name>
    <dbReference type="NCBI Taxonomy" id="261697"/>
    <lineage>
        <taxon>Eukaryota</taxon>
        <taxon>Fungi</taxon>
        <taxon>Dikarya</taxon>
        <taxon>Ascomycota</taxon>
        <taxon>Pezizomycotina</taxon>
        <taxon>Sordariomycetes</taxon>
        <taxon>Sordariomycetidae</taxon>
        <taxon>Sordariales</taxon>
        <taxon>Naviculisporaceae</taxon>
        <taxon>Rhypophila</taxon>
    </lineage>
</organism>
<reference evidence="2" key="1">
    <citation type="journal article" date="2023" name="Mol. Phylogenet. Evol.">
        <title>Genome-scale phylogeny and comparative genomics of the fungal order Sordariales.</title>
        <authorList>
            <person name="Hensen N."/>
            <person name="Bonometti L."/>
            <person name="Westerberg I."/>
            <person name="Brannstrom I.O."/>
            <person name="Guillou S."/>
            <person name="Cros-Aarteil S."/>
            <person name="Calhoun S."/>
            <person name="Haridas S."/>
            <person name="Kuo A."/>
            <person name="Mondo S."/>
            <person name="Pangilinan J."/>
            <person name="Riley R."/>
            <person name="LaButti K."/>
            <person name="Andreopoulos B."/>
            <person name="Lipzen A."/>
            <person name="Chen C."/>
            <person name="Yan M."/>
            <person name="Daum C."/>
            <person name="Ng V."/>
            <person name="Clum A."/>
            <person name="Steindorff A."/>
            <person name="Ohm R.A."/>
            <person name="Martin F."/>
            <person name="Silar P."/>
            <person name="Natvig D.O."/>
            <person name="Lalanne C."/>
            <person name="Gautier V."/>
            <person name="Ament-Velasquez S.L."/>
            <person name="Kruys A."/>
            <person name="Hutchinson M.I."/>
            <person name="Powell A.J."/>
            <person name="Barry K."/>
            <person name="Miller A.N."/>
            <person name="Grigoriev I.V."/>
            <person name="Debuchy R."/>
            <person name="Gladieux P."/>
            <person name="Hiltunen Thoren M."/>
            <person name="Johannesson H."/>
        </authorList>
    </citation>
    <scope>NUCLEOTIDE SEQUENCE</scope>
    <source>
        <strain evidence="2">PSN293</strain>
    </source>
</reference>
<comment type="caution">
    <text evidence="2">The sequence shown here is derived from an EMBL/GenBank/DDBJ whole genome shotgun (WGS) entry which is preliminary data.</text>
</comment>
<feature type="region of interest" description="Disordered" evidence="1">
    <location>
        <begin position="146"/>
        <end position="206"/>
    </location>
</feature>
<dbReference type="AlphaFoldDB" id="A0AAN6XTA6"/>
<feature type="compositionally biased region" description="Basic residues" evidence="1">
    <location>
        <begin position="154"/>
        <end position="166"/>
    </location>
</feature>
<reference evidence="2" key="2">
    <citation type="submission" date="2023-05" db="EMBL/GenBank/DDBJ databases">
        <authorList>
            <consortium name="Lawrence Berkeley National Laboratory"/>
            <person name="Steindorff A."/>
            <person name="Hensen N."/>
            <person name="Bonometti L."/>
            <person name="Westerberg I."/>
            <person name="Brannstrom I.O."/>
            <person name="Guillou S."/>
            <person name="Cros-Aarteil S."/>
            <person name="Calhoun S."/>
            <person name="Haridas S."/>
            <person name="Kuo A."/>
            <person name="Mondo S."/>
            <person name="Pangilinan J."/>
            <person name="Riley R."/>
            <person name="Labutti K."/>
            <person name="Andreopoulos B."/>
            <person name="Lipzen A."/>
            <person name="Chen C."/>
            <person name="Yanf M."/>
            <person name="Daum C."/>
            <person name="Ng V."/>
            <person name="Clum A."/>
            <person name="Ohm R."/>
            <person name="Martin F."/>
            <person name="Silar P."/>
            <person name="Natvig D."/>
            <person name="Lalanne C."/>
            <person name="Gautier V."/>
            <person name="Ament-Velasquez S.L."/>
            <person name="Kruys A."/>
            <person name="Hutchinson M.I."/>
            <person name="Powell A.J."/>
            <person name="Barry K."/>
            <person name="Miller A.N."/>
            <person name="Grigoriev I.V."/>
            <person name="Debuchy R."/>
            <person name="Gladieux P."/>
            <person name="Thoren M.H."/>
            <person name="Johannesson H."/>
        </authorList>
    </citation>
    <scope>NUCLEOTIDE SEQUENCE</scope>
    <source>
        <strain evidence="2">PSN293</strain>
    </source>
</reference>
<feature type="compositionally biased region" description="Basic and acidic residues" evidence="1">
    <location>
        <begin position="175"/>
        <end position="186"/>
    </location>
</feature>
<proteinExistence type="predicted"/>
<feature type="compositionally biased region" description="Polar residues" evidence="1">
    <location>
        <begin position="223"/>
        <end position="245"/>
    </location>
</feature>
<name>A0AAN6XTA6_9PEZI</name>
<gene>
    <name evidence="2" type="ORF">QBC37DRAFT_407318</name>
</gene>
<feature type="non-terminal residue" evidence="2">
    <location>
        <position position="1"/>
    </location>
</feature>
<evidence type="ECO:0000256" key="1">
    <source>
        <dbReference type="SAM" id="MobiDB-lite"/>
    </source>
</evidence>
<dbReference type="Proteomes" id="UP001301769">
    <property type="component" value="Unassembled WGS sequence"/>
</dbReference>
<dbReference type="EMBL" id="MU858473">
    <property type="protein sequence ID" value="KAK4206205.1"/>
    <property type="molecule type" value="Genomic_DNA"/>
</dbReference>
<feature type="region of interest" description="Disordered" evidence="1">
    <location>
        <begin position="221"/>
        <end position="254"/>
    </location>
</feature>
<evidence type="ECO:0000313" key="2">
    <source>
        <dbReference type="EMBL" id="KAK4206205.1"/>
    </source>
</evidence>
<accession>A0AAN6XTA6</accession>
<evidence type="ECO:0000313" key="3">
    <source>
        <dbReference type="Proteomes" id="UP001301769"/>
    </source>
</evidence>